<gene>
    <name evidence="3" type="ORF">HMPREF9156_01205</name>
</gene>
<keyword evidence="1" id="KW-0812">Transmembrane</keyword>
<evidence type="ECO:0000259" key="2">
    <source>
        <dbReference type="Pfam" id="PF02698"/>
    </source>
</evidence>
<dbReference type="CDD" id="cd06259">
    <property type="entry name" value="YdcF-like"/>
    <property type="match status" value="1"/>
</dbReference>
<keyword evidence="4" id="KW-1185">Reference proteome</keyword>
<dbReference type="STRING" id="857290.HMPREF9156_01205"/>
<dbReference type="InterPro" id="IPR014729">
    <property type="entry name" value="Rossmann-like_a/b/a_fold"/>
</dbReference>
<name>J0D428_9BIFI</name>
<dbReference type="GO" id="GO:0000270">
    <property type="term" value="P:peptidoglycan metabolic process"/>
    <property type="evidence" value="ECO:0007669"/>
    <property type="project" value="TreeGrafter"/>
</dbReference>
<feature type="transmembrane region" description="Helical" evidence="1">
    <location>
        <begin position="341"/>
        <end position="359"/>
    </location>
</feature>
<organism evidence="3 4">
    <name type="scientific">Scardovia wiggsiae F0424</name>
    <dbReference type="NCBI Taxonomy" id="857290"/>
    <lineage>
        <taxon>Bacteria</taxon>
        <taxon>Bacillati</taxon>
        <taxon>Actinomycetota</taxon>
        <taxon>Actinomycetes</taxon>
        <taxon>Bifidobacteriales</taxon>
        <taxon>Bifidobacteriaceae</taxon>
        <taxon>Scardovia</taxon>
    </lineage>
</organism>
<dbReference type="Pfam" id="PF02698">
    <property type="entry name" value="DUF218"/>
    <property type="match status" value="1"/>
</dbReference>
<evidence type="ECO:0000313" key="3">
    <source>
        <dbReference type="EMBL" id="EJD64710.1"/>
    </source>
</evidence>
<dbReference type="EMBL" id="AGZS01000006">
    <property type="protein sequence ID" value="EJD64710.1"/>
    <property type="molecule type" value="Genomic_DNA"/>
</dbReference>
<dbReference type="OrthoDB" id="9782395at2"/>
<feature type="transmembrane region" description="Helical" evidence="1">
    <location>
        <begin position="7"/>
        <end position="25"/>
    </location>
</feature>
<sequence length="361" mass="39965">MGIAVTVWCIIGAAFIAAFIAMSFIERRTPFYGFFAASVLGVVLLVYSIVLLNYDPRSPWINPVRILFVILVIAVSIGPAAVGITCIISGIRLIRREGANWHNFLSIGLGVAIGADFALIFALPQLRGWLAEKGWLAFILSGFEIVSFYVVMVVISYLITLWLNSINIPTHKLDYIIILGCGVIGGAVPPLLESRIRKGIAVFERNPHSILVMSGGRGPGEDIAEAEAMQKWAVAHNVDPARILVEDRSRNTQQNIRFSKKLISEDAAIRYPGKRLDPGAGRRTKIRVAVVTSRYHLLRGLLLARDEHLDCIGYGARTKLYFSINAFVREFVGYLSIHKKFHLITVSAIVLLYTAFLLISM</sequence>
<keyword evidence="1" id="KW-1133">Transmembrane helix</keyword>
<dbReference type="PANTHER" id="PTHR30336">
    <property type="entry name" value="INNER MEMBRANE PROTEIN, PROBABLE PERMEASE"/>
    <property type="match status" value="1"/>
</dbReference>
<keyword evidence="1" id="KW-0472">Membrane</keyword>
<dbReference type="PANTHER" id="PTHR30336:SF4">
    <property type="entry name" value="ENVELOPE BIOGENESIS FACTOR ELYC"/>
    <property type="match status" value="1"/>
</dbReference>
<dbReference type="Proteomes" id="UP000006415">
    <property type="component" value="Unassembled WGS sequence"/>
</dbReference>
<dbReference type="GO" id="GO:0043164">
    <property type="term" value="P:Gram-negative-bacterium-type cell wall biogenesis"/>
    <property type="evidence" value="ECO:0007669"/>
    <property type="project" value="TreeGrafter"/>
</dbReference>
<feature type="domain" description="DUF218" evidence="2">
    <location>
        <begin position="174"/>
        <end position="331"/>
    </location>
</feature>
<protein>
    <recommendedName>
        <fullName evidence="2">DUF218 domain-containing protein</fullName>
    </recommendedName>
</protein>
<dbReference type="Gene3D" id="3.40.50.620">
    <property type="entry name" value="HUPs"/>
    <property type="match status" value="1"/>
</dbReference>
<evidence type="ECO:0000256" key="1">
    <source>
        <dbReference type="SAM" id="Phobius"/>
    </source>
</evidence>
<dbReference type="eggNOG" id="COG1434">
    <property type="taxonomic scope" value="Bacteria"/>
</dbReference>
<dbReference type="GO" id="GO:0005886">
    <property type="term" value="C:plasma membrane"/>
    <property type="evidence" value="ECO:0007669"/>
    <property type="project" value="TreeGrafter"/>
</dbReference>
<reference evidence="3 4" key="1">
    <citation type="submission" date="2012-01" db="EMBL/GenBank/DDBJ databases">
        <title>The Genome Sequence of Scardovia wiggsiae F0424.</title>
        <authorList>
            <consortium name="The Broad Institute Genome Sequencing Platform"/>
            <person name="Earl A."/>
            <person name="Ward D."/>
            <person name="Feldgarden M."/>
            <person name="Gevers D."/>
            <person name="Izard J."/>
            <person name="Ganesan A."/>
            <person name="Baranova O.V."/>
            <person name="Blanton J.M."/>
            <person name="Tanner A.C."/>
            <person name="Mathney J."/>
            <person name="Dewhirst F.E."/>
            <person name="Young S.K."/>
            <person name="Zeng Q."/>
            <person name="Gargeya S."/>
            <person name="Fitzgerald M."/>
            <person name="Haas B."/>
            <person name="Abouelleil A."/>
            <person name="Alvarado L."/>
            <person name="Arachchi H.M."/>
            <person name="Berlin A."/>
            <person name="Chapman S.B."/>
            <person name="Gearin G."/>
            <person name="Goldberg J."/>
            <person name="Griggs A."/>
            <person name="Gujja S."/>
            <person name="Hansen M."/>
            <person name="Heiman D."/>
            <person name="Howarth C."/>
            <person name="Larimer J."/>
            <person name="Lui A."/>
            <person name="MacDonald P.J.P."/>
            <person name="McCowen C."/>
            <person name="Montmayeur A."/>
            <person name="Murphy C."/>
            <person name="Neiman D."/>
            <person name="Pearson M."/>
            <person name="Priest M."/>
            <person name="Roberts A."/>
            <person name="Saif S."/>
            <person name="Shea T."/>
            <person name="Sisk P."/>
            <person name="Stolte C."/>
            <person name="Sykes S."/>
            <person name="Wortman J."/>
            <person name="Nusbaum C."/>
            <person name="Birren B."/>
        </authorList>
    </citation>
    <scope>NUCLEOTIDE SEQUENCE [LARGE SCALE GENOMIC DNA]</scope>
    <source>
        <strain evidence="3 4">F0424</strain>
    </source>
</reference>
<proteinExistence type="predicted"/>
<dbReference type="HOGENOM" id="CLU_051474_2_0_11"/>
<feature type="transmembrane region" description="Helical" evidence="1">
    <location>
        <begin position="135"/>
        <end position="163"/>
    </location>
</feature>
<dbReference type="InterPro" id="IPR051599">
    <property type="entry name" value="Cell_Envelope_Assoc"/>
</dbReference>
<evidence type="ECO:0000313" key="4">
    <source>
        <dbReference type="Proteomes" id="UP000006415"/>
    </source>
</evidence>
<dbReference type="RefSeq" id="WP_007148268.1">
    <property type="nucleotide sequence ID" value="NZ_AKCI01000001.1"/>
</dbReference>
<dbReference type="AlphaFoldDB" id="J0D428"/>
<dbReference type="InterPro" id="IPR003848">
    <property type="entry name" value="DUF218"/>
</dbReference>
<comment type="caution">
    <text evidence="3">The sequence shown here is derived from an EMBL/GenBank/DDBJ whole genome shotgun (WGS) entry which is preliminary data.</text>
</comment>
<feature type="transmembrane region" description="Helical" evidence="1">
    <location>
        <begin position="66"/>
        <end position="91"/>
    </location>
</feature>
<feature type="transmembrane region" description="Helical" evidence="1">
    <location>
        <begin position="31"/>
        <end position="54"/>
    </location>
</feature>
<feature type="transmembrane region" description="Helical" evidence="1">
    <location>
        <begin position="103"/>
        <end position="123"/>
    </location>
</feature>
<feature type="transmembrane region" description="Helical" evidence="1">
    <location>
        <begin position="175"/>
        <end position="192"/>
    </location>
</feature>
<accession>J0D428</accession>